<sequence length="285" mass="31670">MPEDFRAGVRLRRVGRELRKWRNRAGLTLADAAKAVRWSSSKLSKIETASQPIQGVDVLAIALGYGVPEDERNQLYHAALTAQDPGWWQEYDDVLFKAAQDLAELESEASLVRSFHAQLIPGLFQTKSYFGALAHAWIPPASEEAVRQRAEARSTRQERLYGNNPLVVEAVIWEPVLRQVVGGPAVMTEQLDHLLALTEMANVTVQVLPALGAYPAMGSTFDVLSFGQDHYDDVVYLETLTHGMYVEEVHDVELYRLNFAGLQEASLDAQASTKLIAEIAGNMQH</sequence>
<dbReference type="Proteomes" id="UP000184501">
    <property type="component" value="Unassembled WGS sequence"/>
</dbReference>
<accession>A0A1M4XNY5</accession>
<reference evidence="2 3" key="1">
    <citation type="submission" date="2016-11" db="EMBL/GenBank/DDBJ databases">
        <authorList>
            <person name="Jaros S."/>
            <person name="Januszkiewicz K."/>
            <person name="Wedrychowicz H."/>
        </authorList>
    </citation>
    <scope>NUCLEOTIDE SEQUENCE [LARGE SCALE GENOMIC DNA]</scope>
    <source>
        <strain evidence="2 3">DSM 44523</strain>
    </source>
</reference>
<organism evidence="2 3">
    <name type="scientific">Streptoalloteichus hindustanus</name>
    <dbReference type="NCBI Taxonomy" id="2017"/>
    <lineage>
        <taxon>Bacteria</taxon>
        <taxon>Bacillati</taxon>
        <taxon>Actinomycetota</taxon>
        <taxon>Actinomycetes</taxon>
        <taxon>Pseudonocardiales</taxon>
        <taxon>Pseudonocardiaceae</taxon>
        <taxon>Streptoalloteichus</taxon>
    </lineage>
</organism>
<dbReference type="GO" id="GO:0003677">
    <property type="term" value="F:DNA binding"/>
    <property type="evidence" value="ECO:0007669"/>
    <property type="project" value="InterPro"/>
</dbReference>
<evidence type="ECO:0000313" key="2">
    <source>
        <dbReference type="EMBL" id="SHE95307.1"/>
    </source>
</evidence>
<dbReference type="Pfam" id="PF13560">
    <property type="entry name" value="HTH_31"/>
    <property type="match status" value="1"/>
</dbReference>
<keyword evidence="3" id="KW-1185">Reference proteome</keyword>
<dbReference type="SUPFAM" id="SSF47413">
    <property type="entry name" value="lambda repressor-like DNA-binding domains"/>
    <property type="match status" value="1"/>
</dbReference>
<protein>
    <submittedName>
        <fullName evidence="2">Helix-turn-helix domain-containing protein</fullName>
    </submittedName>
</protein>
<dbReference type="OrthoDB" id="4285266at2"/>
<evidence type="ECO:0000259" key="1">
    <source>
        <dbReference type="PROSITE" id="PS50943"/>
    </source>
</evidence>
<dbReference type="SMART" id="SM00530">
    <property type="entry name" value="HTH_XRE"/>
    <property type="match status" value="1"/>
</dbReference>
<dbReference type="Pfam" id="PF19054">
    <property type="entry name" value="DUF5753"/>
    <property type="match status" value="1"/>
</dbReference>
<feature type="domain" description="HTH cro/C1-type" evidence="1">
    <location>
        <begin position="18"/>
        <end position="72"/>
    </location>
</feature>
<name>A0A1M4XNY5_STRHI</name>
<dbReference type="STRING" id="2017.SAMN05444320_10271"/>
<evidence type="ECO:0000313" key="3">
    <source>
        <dbReference type="Proteomes" id="UP000184501"/>
    </source>
</evidence>
<proteinExistence type="predicted"/>
<dbReference type="InterPro" id="IPR043917">
    <property type="entry name" value="DUF5753"/>
</dbReference>
<gene>
    <name evidence="2" type="ORF">SAMN05444320_10271</name>
</gene>
<dbReference type="InterPro" id="IPR010982">
    <property type="entry name" value="Lambda_DNA-bd_dom_sf"/>
</dbReference>
<dbReference type="RefSeq" id="WP_073480396.1">
    <property type="nucleotide sequence ID" value="NZ_FQVN01000002.1"/>
</dbReference>
<dbReference type="AlphaFoldDB" id="A0A1M4XNY5"/>
<dbReference type="PROSITE" id="PS50943">
    <property type="entry name" value="HTH_CROC1"/>
    <property type="match status" value="1"/>
</dbReference>
<dbReference type="InterPro" id="IPR001387">
    <property type="entry name" value="Cro/C1-type_HTH"/>
</dbReference>
<dbReference type="CDD" id="cd00093">
    <property type="entry name" value="HTH_XRE"/>
    <property type="match status" value="1"/>
</dbReference>
<dbReference type="EMBL" id="FQVN01000002">
    <property type="protein sequence ID" value="SHE95307.1"/>
    <property type="molecule type" value="Genomic_DNA"/>
</dbReference>
<dbReference type="Gene3D" id="1.10.260.40">
    <property type="entry name" value="lambda repressor-like DNA-binding domains"/>
    <property type="match status" value="1"/>
</dbReference>